<evidence type="ECO:0000256" key="1">
    <source>
        <dbReference type="ARBA" id="ARBA00022741"/>
    </source>
</evidence>
<name>A0A0S4LHS5_9BACT</name>
<dbReference type="SMART" id="SM00448">
    <property type="entry name" value="REC"/>
    <property type="match status" value="1"/>
</dbReference>
<keyword evidence="1" id="KW-0547">Nucleotide-binding</keyword>
<dbReference type="Pfam" id="PF00158">
    <property type="entry name" value="Sigma54_activat"/>
    <property type="match status" value="1"/>
</dbReference>
<dbReference type="InterPro" id="IPR003593">
    <property type="entry name" value="AAA+_ATPase"/>
</dbReference>
<dbReference type="OrthoDB" id="9771372at2"/>
<dbReference type="PANTHER" id="PTHR32071">
    <property type="entry name" value="TRANSCRIPTIONAL REGULATORY PROTEIN"/>
    <property type="match status" value="1"/>
</dbReference>
<dbReference type="SUPFAM" id="SSF52172">
    <property type="entry name" value="CheY-like"/>
    <property type="match status" value="1"/>
</dbReference>
<dbReference type="PROSITE" id="PS00675">
    <property type="entry name" value="SIGMA54_INTERACT_1"/>
    <property type="match status" value="1"/>
</dbReference>
<dbReference type="PRINTS" id="PR01590">
    <property type="entry name" value="HTHFIS"/>
</dbReference>
<dbReference type="PROSITE" id="PS00688">
    <property type="entry name" value="SIGMA54_INTERACT_3"/>
    <property type="match status" value="1"/>
</dbReference>
<dbReference type="Pfam" id="PF00072">
    <property type="entry name" value="Response_reg"/>
    <property type="match status" value="1"/>
</dbReference>
<evidence type="ECO:0000259" key="8">
    <source>
        <dbReference type="PROSITE" id="PS50110"/>
    </source>
</evidence>
<evidence type="ECO:0000256" key="2">
    <source>
        <dbReference type="ARBA" id="ARBA00022840"/>
    </source>
</evidence>
<dbReference type="Gene3D" id="1.10.8.60">
    <property type="match status" value="1"/>
</dbReference>
<dbReference type="FunFam" id="3.40.50.300:FF:000006">
    <property type="entry name" value="DNA-binding transcriptional regulator NtrC"/>
    <property type="match status" value="1"/>
</dbReference>
<dbReference type="Gene3D" id="3.40.50.300">
    <property type="entry name" value="P-loop containing nucleotide triphosphate hydrolases"/>
    <property type="match status" value="1"/>
</dbReference>
<dbReference type="InterPro" id="IPR025943">
    <property type="entry name" value="Sigma_54_int_dom_ATP-bd_2"/>
</dbReference>
<organism evidence="9 10">
    <name type="scientific">Candidatus Nitrospira nitrosa</name>
    <dbReference type="NCBI Taxonomy" id="1742972"/>
    <lineage>
        <taxon>Bacteria</taxon>
        <taxon>Pseudomonadati</taxon>
        <taxon>Nitrospirota</taxon>
        <taxon>Nitrospiria</taxon>
        <taxon>Nitrospirales</taxon>
        <taxon>Nitrospiraceae</taxon>
        <taxon>Nitrospira</taxon>
    </lineage>
</organism>
<dbReference type="PANTHER" id="PTHR32071:SF113">
    <property type="entry name" value="ALGINATE BIOSYNTHESIS TRANSCRIPTIONAL REGULATORY PROTEIN ALGB"/>
    <property type="match status" value="1"/>
</dbReference>
<keyword evidence="5" id="KW-0804">Transcription</keyword>
<dbReference type="Gene3D" id="1.10.10.60">
    <property type="entry name" value="Homeodomain-like"/>
    <property type="match status" value="1"/>
</dbReference>
<dbReference type="InterPro" id="IPR001789">
    <property type="entry name" value="Sig_transdc_resp-reg_receiver"/>
</dbReference>
<dbReference type="Proteomes" id="UP000199032">
    <property type="component" value="Unassembled WGS sequence"/>
</dbReference>
<gene>
    <name evidence="9" type="ORF">COMA1_30419</name>
</gene>
<feature type="domain" description="Response regulatory" evidence="8">
    <location>
        <begin position="4"/>
        <end position="135"/>
    </location>
</feature>
<dbReference type="InterPro" id="IPR025944">
    <property type="entry name" value="Sigma_54_int_dom_CS"/>
</dbReference>
<dbReference type="InterPro" id="IPR002078">
    <property type="entry name" value="Sigma_54_int"/>
</dbReference>
<dbReference type="GO" id="GO:0043565">
    <property type="term" value="F:sequence-specific DNA binding"/>
    <property type="evidence" value="ECO:0007669"/>
    <property type="project" value="InterPro"/>
</dbReference>
<dbReference type="AlphaFoldDB" id="A0A0S4LHS5"/>
<dbReference type="GO" id="GO:0006355">
    <property type="term" value="P:regulation of DNA-templated transcription"/>
    <property type="evidence" value="ECO:0007669"/>
    <property type="project" value="InterPro"/>
</dbReference>
<evidence type="ECO:0000256" key="6">
    <source>
        <dbReference type="PROSITE-ProRule" id="PRU00169"/>
    </source>
</evidence>
<feature type="domain" description="Sigma-54 factor interaction" evidence="7">
    <location>
        <begin position="158"/>
        <end position="387"/>
    </location>
</feature>
<accession>A0A0S4LHS5</accession>
<dbReference type="InterPro" id="IPR002197">
    <property type="entry name" value="HTH_Fis"/>
</dbReference>
<feature type="modified residue" description="4-aspartylphosphate" evidence="6">
    <location>
        <position position="53"/>
    </location>
</feature>
<dbReference type="CDD" id="cd00009">
    <property type="entry name" value="AAA"/>
    <property type="match status" value="1"/>
</dbReference>
<keyword evidence="6" id="KW-0597">Phosphoprotein</keyword>
<evidence type="ECO:0000256" key="5">
    <source>
        <dbReference type="ARBA" id="ARBA00023163"/>
    </source>
</evidence>
<dbReference type="SUPFAM" id="SSF46689">
    <property type="entry name" value="Homeodomain-like"/>
    <property type="match status" value="1"/>
</dbReference>
<dbReference type="InterPro" id="IPR025662">
    <property type="entry name" value="Sigma_54_int_dom_ATP-bd_1"/>
</dbReference>
<dbReference type="SUPFAM" id="SSF52540">
    <property type="entry name" value="P-loop containing nucleoside triphosphate hydrolases"/>
    <property type="match status" value="1"/>
</dbReference>
<protein>
    <submittedName>
        <fullName evidence="9">Sigma-54 dependent transcriptional regulator</fullName>
    </submittedName>
</protein>
<evidence type="ECO:0000256" key="4">
    <source>
        <dbReference type="ARBA" id="ARBA00023125"/>
    </source>
</evidence>
<dbReference type="Pfam" id="PF02954">
    <property type="entry name" value="HTH_8"/>
    <property type="match status" value="1"/>
</dbReference>
<dbReference type="STRING" id="1742972.COMA1_30419"/>
<dbReference type="InterPro" id="IPR011006">
    <property type="entry name" value="CheY-like_superfamily"/>
</dbReference>
<evidence type="ECO:0000313" key="9">
    <source>
        <dbReference type="EMBL" id="CUS37121.1"/>
    </source>
</evidence>
<evidence type="ECO:0000313" key="10">
    <source>
        <dbReference type="Proteomes" id="UP000199032"/>
    </source>
</evidence>
<dbReference type="InterPro" id="IPR009057">
    <property type="entry name" value="Homeodomain-like_sf"/>
</dbReference>
<sequence>MRAKILIVDDDHDILLSLENRVTWMGHEPVTATNGQEALRLIQEEQPDLVLLDLELPLLSGLDVLKHVSQTSVRTDSPDEEAHPISATYTTPLIVMLTAYGTIERAVQAMQLGAFDFVPKPFTSDHLTVVINKALDTVTLHRHVATLRKEVENQFQPAITNNAHMAAQLAVAKQAASSPVTVLLLGETGTGKEVVARAIHRWSPRSSKPFVAVNCAAFPENLLENELFGHEKGAFTGAIKREPGKIEIAEGGTLFLDEIGDMPLTMQSHLLRVLNDRRFYRVGGTQEVRADVRFIAATNKNLQQAIRQGTFREDLYFRLAVISLNLPPLRDRLDDLPALADHFLTQPGKLGLNRRCTLSDSALELLHTYSWPGNVRELENVLTRALVLCPGDTIGPEHLSLMTLPLETDASSSLNQQPSSDIVFFSYHESMDAYSQTLIENALRRNGWNQTKAATELGLQRTYLTKLLRQKQIPAKPPSSFSAD</sequence>
<dbReference type="RefSeq" id="WP_090749628.1">
    <property type="nucleotide sequence ID" value="NZ_CZQA01000009.1"/>
</dbReference>
<keyword evidence="4" id="KW-0238">DNA-binding</keyword>
<dbReference type="PROSITE" id="PS00676">
    <property type="entry name" value="SIGMA54_INTERACT_2"/>
    <property type="match status" value="1"/>
</dbReference>
<dbReference type="GO" id="GO:0000160">
    <property type="term" value="P:phosphorelay signal transduction system"/>
    <property type="evidence" value="ECO:0007669"/>
    <property type="project" value="InterPro"/>
</dbReference>
<reference evidence="9 10" key="1">
    <citation type="submission" date="2015-10" db="EMBL/GenBank/DDBJ databases">
        <authorList>
            <person name="Gilbert D.G."/>
        </authorList>
    </citation>
    <scope>NUCLEOTIDE SEQUENCE [LARGE SCALE GENOMIC DNA]</scope>
    <source>
        <strain evidence="9">COMA1</strain>
    </source>
</reference>
<proteinExistence type="predicted"/>
<dbReference type="SMART" id="SM00382">
    <property type="entry name" value="AAA"/>
    <property type="match status" value="1"/>
</dbReference>
<dbReference type="PROSITE" id="PS50045">
    <property type="entry name" value="SIGMA54_INTERACT_4"/>
    <property type="match status" value="1"/>
</dbReference>
<keyword evidence="2" id="KW-0067">ATP-binding</keyword>
<dbReference type="GO" id="GO:0005524">
    <property type="term" value="F:ATP binding"/>
    <property type="evidence" value="ECO:0007669"/>
    <property type="project" value="UniProtKB-KW"/>
</dbReference>
<evidence type="ECO:0000259" key="7">
    <source>
        <dbReference type="PROSITE" id="PS50045"/>
    </source>
</evidence>
<dbReference type="InterPro" id="IPR027417">
    <property type="entry name" value="P-loop_NTPase"/>
</dbReference>
<dbReference type="PROSITE" id="PS50110">
    <property type="entry name" value="RESPONSE_REGULATORY"/>
    <property type="match status" value="1"/>
</dbReference>
<evidence type="ECO:0000256" key="3">
    <source>
        <dbReference type="ARBA" id="ARBA00023015"/>
    </source>
</evidence>
<dbReference type="InterPro" id="IPR058031">
    <property type="entry name" value="AAA_lid_NorR"/>
</dbReference>
<dbReference type="EMBL" id="CZQA01000009">
    <property type="protein sequence ID" value="CUS37121.1"/>
    <property type="molecule type" value="Genomic_DNA"/>
</dbReference>
<dbReference type="Gene3D" id="3.40.50.2300">
    <property type="match status" value="1"/>
</dbReference>
<keyword evidence="3" id="KW-0805">Transcription regulation</keyword>
<dbReference type="Pfam" id="PF25601">
    <property type="entry name" value="AAA_lid_14"/>
    <property type="match status" value="1"/>
</dbReference>
<keyword evidence="10" id="KW-1185">Reference proteome</keyword>